<dbReference type="GO" id="GO:0008381">
    <property type="term" value="F:mechanosensitive monoatomic ion channel activity"/>
    <property type="evidence" value="ECO:0007669"/>
    <property type="project" value="TreeGrafter"/>
</dbReference>
<organism evidence="8 9">
    <name type="scientific">Leptobrachium leishanense</name>
    <name type="common">Leishan spiny toad</name>
    <dbReference type="NCBI Taxonomy" id="445787"/>
    <lineage>
        <taxon>Eukaryota</taxon>
        <taxon>Metazoa</taxon>
        <taxon>Chordata</taxon>
        <taxon>Craniata</taxon>
        <taxon>Vertebrata</taxon>
        <taxon>Euteleostomi</taxon>
        <taxon>Amphibia</taxon>
        <taxon>Batrachia</taxon>
        <taxon>Anura</taxon>
        <taxon>Pelobatoidea</taxon>
        <taxon>Megophryidae</taxon>
        <taxon>Leptobrachium</taxon>
    </lineage>
</organism>
<dbReference type="GeneTree" id="ENSGT01050000244894"/>
<dbReference type="OrthoDB" id="1936208at2759"/>
<dbReference type="PANTHER" id="PTHR23302:SF45">
    <property type="entry name" value="TRANSMEMBRANE CHANNEL-LIKE PROTEIN 4"/>
    <property type="match status" value="1"/>
</dbReference>
<sequence>MYTVEGDMDDGYVHPLGTGAVWQRSEFNDMNHASNGESLRQRGYNARETISGPREAQYQNWMDDLSQDENKPIKEFICPMKTKREIRKKQERMLAKKTGWDSWKEEKRRSFRKFRGKTSESLKYVEVWRSSLQNIEGHFGTGIQSYFHYLRFLVLMNFVTFLLVGGFIVIPSIVFNELKLDDTSGTTTTTDSAASNISQCLGYNPNPKGLVLYYTFIMDVLMGTGFMELTYMFYGYYKNTSVNLVGFFYNVPLAYLVTTLIYFLLSLVWMVIRSVKGFKQSLVKEDSAMTNYTNKVFGEWDFCMKDPKIIKLKKSSILYELKMDLEEEEMRRIHAQRTMAQRAGIYILRIVLNFIVYSLIGAAFYCIYLATSKSQEWLKEEKVKGDFILELLVGYMPSIVITAANFILPMIFNILIGFEKYTLIWQIRHTLFRCIFLRLVSLGMLLFSLWNNITCGGNIDEANCITCGYNSDIYKCWETRIGQEMYKLMIFDFLTVLVVILLVDFPRKMLIDHCSCKPIQLWGQQEFLVPQGVLDIIYGQTVCWIGTFFCPLLPLLNTVKYTIIFYMKRLTLFSNCRPALRTFRSSSANFFFLLVLLLGLALSWVPVLYSVFVIKPSVGCGPFRGQKTIWQTIPTTVLTFPKAAEEFFGFIGSQAFVIPLFILSCTLMFYLMALSSSYGKLVNTLKDHLQMERSRTILLNQIH</sequence>
<accession>A0A8C5WL48</accession>
<keyword evidence="5 6" id="KW-0472">Membrane</keyword>
<gene>
    <name evidence="8" type="primary">TMC4</name>
</gene>
<comment type="similarity">
    <text evidence="2 6">Belongs to the TMC family.</text>
</comment>
<feature type="domain" description="TMC" evidence="7">
    <location>
        <begin position="476"/>
        <end position="586"/>
    </location>
</feature>
<evidence type="ECO:0000313" key="8">
    <source>
        <dbReference type="Ensembl" id="ENSLLEP00000045937.1"/>
    </source>
</evidence>
<dbReference type="InterPro" id="IPR012496">
    <property type="entry name" value="TMC_dom"/>
</dbReference>
<dbReference type="Pfam" id="PF07810">
    <property type="entry name" value="TMC"/>
    <property type="match status" value="1"/>
</dbReference>
<feature type="transmembrane region" description="Helical" evidence="6">
    <location>
        <begin position="485"/>
        <end position="503"/>
    </location>
</feature>
<keyword evidence="3 6" id="KW-0812">Transmembrane</keyword>
<dbReference type="GO" id="GO:0005886">
    <property type="term" value="C:plasma membrane"/>
    <property type="evidence" value="ECO:0007669"/>
    <property type="project" value="InterPro"/>
</dbReference>
<dbReference type="AlphaFoldDB" id="A0A8C5WL48"/>
<feature type="transmembrane region" description="Helical" evidence="6">
    <location>
        <begin position="346"/>
        <end position="371"/>
    </location>
</feature>
<feature type="transmembrane region" description="Helical" evidence="6">
    <location>
        <begin position="647"/>
        <end position="671"/>
    </location>
</feature>
<name>A0A8C5WL48_9ANUR</name>
<evidence type="ECO:0000256" key="1">
    <source>
        <dbReference type="ARBA" id="ARBA00004141"/>
    </source>
</evidence>
<reference evidence="8" key="1">
    <citation type="submission" date="2025-08" db="UniProtKB">
        <authorList>
            <consortium name="Ensembl"/>
        </authorList>
    </citation>
    <scope>IDENTIFICATION</scope>
</reference>
<reference evidence="8" key="2">
    <citation type="submission" date="2025-09" db="UniProtKB">
        <authorList>
            <consortium name="Ensembl"/>
        </authorList>
    </citation>
    <scope>IDENTIFICATION</scope>
</reference>
<feature type="transmembrane region" description="Helical" evidence="6">
    <location>
        <begin position="253"/>
        <end position="272"/>
    </location>
</feature>
<feature type="transmembrane region" description="Helical" evidence="6">
    <location>
        <begin position="391"/>
        <end position="418"/>
    </location>
</feature>
<dbReference type="PANTHER" id="PTHR23302">
    <property type="entry name" value="TRANSMEMBRANE CHANNEL-RELATED"/>
    <property type="match status" value="1"/>
</dbReference>
<dbReference type="Proteomes" id="UP000694569">
    <property type="component" value="Unplaced"/>
</dbReference>
<evidence type="ECO:0000313" key="9">
    <source>
        <dbReference type="Proteomes" id="UP000694569"/>
    </source>
</evidence>
<keyword evidence="9" id="KW-1185">Reference proteome</keyword>
<proteinExistence type="inferred from homology"/>
<protein>
    <recommendedName>
        <fullName evidence="6">Transmembrane channel-like protein</fullName>
    </recommendedName>
</protein>
<evidence type="ECO:0000256" key="4">
    <source>
        <dbReference type="ARBA" id="ARBA00022989"/>
    </source>
</evidence>
<evidence type="ECO:0000259" key="7">
    <source>
        <dbReference type="Pfam" id="PF07810"/>
    </source>
</evidence>
<feature type="transmembrane region" description="Helical" evidence="6">
    <location>
        <begin position="590"/>
        <end position="614"/>
    </location>
</feature>
<feature type="transmembrane region" description="Helical" evidence="6">
    <location>
        <begin position="149"/>
        <end position="170"/>
    </location>
</feature>
<keyword evidence="4 6" id="KW-1133">Transmembrane helix</keyword>
<comment type="subcellular location">
    <subcellularLocation>
        <location evidence="1 6">Membrane</location>
        <topology evidence="1 6">Multi-pass membrane protein</topology>
    </subcellularLocation>
</comment>
<evidence type="ECO:0000256" key="6">
    <source>
        <dbReference type="RuleBase" id="RU310713"/>
    </source>
</evidence>
<dbReference type="InterPro" id="IPR038900">
    <property type="entry name" value="TMC"/>
</dbReference>
<evidence type="ECO:0000256" key="5">
    <source>
        <dbReference type="ARBA" id="ARBA00023136"/>
    </source>
</evidence>
<dbReference type="Ensembl" id="ENSLLET00000047771.1">
    <property type="protein sequence ID" value="ENSLLEP00000045937.1"/>
    <property type="gene ID" value="ENSLLEG00000029144.1"/>
</dbReference>
<feature type="transmembrane region" description="Helical" evidence="6">
    <location>
        <begin position="211"/>
        <end position="233"/>
    </location>
</feature>
<evidence type="ECO:0000256" key="3">
    <source>
        <dbReference type="ARBA" id="ARBA00022692"/>
    </source>
</evidence>
<evidence type="ECO:0000256" key="2">
    <source>
        <dbReference type="ARBA" id="ARBA00006510"/>
    </source>
</evidence>